<evidence type="ECO:0000313" key="1">
    <source>
        <dbReference type="EMBL" id="SEM77803.1"/>
    </source>
</evidence>
<sequence length="408" mass="47148">MSTLSERLIEFNSGRLPEMVALKYEGMAENHFRFFRGTCHLFYEDLAKASPLPLSPLGWICGDLHIENFGSYKGDNKLVYFDLNDFDEAVLAPVCYELARMTASIFIAFDNLGFKPEKALKMAQLYIRDYANTLLNAKAISIEPRTARGIVKEFLNRADHSNEKDLLKKRTISKKRKIILSLEDERHFKLDKKLKSELKSHINEWVQNSDDGPYNYEVISTVFRLAGTGSIGVRRYLFLLKSTNTKNKYLMLDMKQSMQSSVYPYLPVQQLDWPNESERIINIQKRMQQVPAALLSTTRFRGDTFVIQELQPVKDTIKFKQLNNYRDMYQVISDMATLTASSHLRSGGMQGSSIIDDLIAFGKSEEWQSLLIDYAENYAAKVKSDYRQFIKDYKKGLFKQKLADDFIK</sequence>
<dbReference type="PANTHER" id="PTHR39441:SF1">
    <property type="entry name" value="DUF2252 DOMAIN-CONTAINING PROTEIN"/>
    <property type="match status" value="1"/>
</dbReference>
<gene>
    <name evidence="1" type="ORF">SAMN05192574_101782</name>
</gene>
<dbReference type="RefSeq" id="WP_091207853.1">
    <property type="nucleotide sequence ID" value="NZ_FOCL01000001.1"/>
</dbReference>
<dbReference type="AlphaFoldDB" id="A0A1H8B4Y9"/>
<reference evidence="2" key="1">
    <citation type="submission" date="2016-10" db="EMBL/GenBank/DDBJ databases">
        <authorList>
            <person name="Varghese N."/>
            <person name="Submissions S."/>
        </authorList>
    </citation>
    <scope>NUCLEOTIDE SEQUENCE [LARGE SCALE GENOMIC DNA]</scope>
    <source>
        <strain evidence="2">Gh-48</strain>
    </source>
</reference>
<accession>A0A1H8B4Y9</accession>
<dbReference type="STRING" id="551995.SAMN05192574_101782"/>
<dbReference type="Proteomes" id="UP000198942">
    <property type="component" value="Unassembled WGS sequence"/>
</dbReference>
<dbReference type="Pfam" id="PF10009">
    <property type="entry name" value="DUF2252"/>
    <property type="match status" value="1"/>
</dbReference>
<protein>
    <submittedName>
        <fullName evidence="1">Uncharacterized conserved protein, DUF2252 family</fullName>
    </submittedName>
</protein>
<name>A0A1H8B4Y9_9SPHI</name>
<dbReference type="InterPro" id="IPR018721">
    <property type="entry name" value="DUF2252"/>
</dbReference>
<evidence type="ECO:0000313" key="2">
    <source>
        <dbReference type="Proteomes" id="UP000198942"/>
    </source>
</evidence>
<dbReference type="EMBL" id="FOCL01000001">
    <property type="protein sequence ID" value="SEM77803.1"/>
    <property type="molecule type" value="Genomic_DNA"/>
</dbReference>
<organism evidence="1 2">
    <name type="scientific">Mucilaginibacter gossypiicola</name>
    <dbReference type="NCBI Taxonomy" id="551995"/>
    <lineage>
        <taxon>Bacteria</taxon>
        <taxon>Pseudomonadati</taxon>
        <taxon>Bacteroidota</taxon>
        <taxon>Sphingobacteriia</taxon>
        <taxon>Sphingobacteriales</taxon>
        <taxon>Sphingobacteriaceae</taxon>
        <taxon>Mucilaginibacter</taxon>
    </lineage>
</organism>
<keyword evidence="2" id="KW-1185">Reference proteome</keyword>
<dbReference type="PANTHER" id="PTHR39441">
    <property type="entry name" value="DUF2252 DOMAIN-CONTAINING PROTEIN"/>
    <property type="match status" value="1"/>
</dbReference>
<dbReference type="OrthoDB" id="1491115at2"/>
<proteinExistence type="predicted"/>